<evidence type="ECO:0000313" key="1">
    <source>
        <dbReference type="EMBL" id="MDH0757382.1"/>
    </source>
</evidence>
<name>A0ABD4YD29_9PSED</name>
<dbReference type="SUPFAM" id="SSF51556">
    <property type="entry name" value="Metallo-dependent hydrolases"/>
    <property type="match status" value="1"/>
</dbReference>
<sequence length="120" mass="13622">MCRPVWAFRTNWWTVAGAKIRCERAHFYRSLEAQERVFKRVLEACSEQGGKILTVHSIRSVGKVLSHIEHLLPSDRGTVVLYWFTGSPSEAKRAVELGCYFSINSQMLTSVVVNSSRTGF</sequence>
<dbReference type="EMBL" id="JAOCBV010000001">
    <property type="protein sequence ID" value="MDH0757382.1"/>
    <property type="molecule type" value="Genomic_DNA"/>
</dbReference>
<organism evidence="1 2">
    <name type="scientific">Pseudomonas juntendi</name>
    <dbReference type="NCBI Taxonomy" id="2666183"/>
    <lineage>
        <taxon>Bacteria</taxon>
        <taxon>Pseudomonadati</taxon>
        <taxon>Pseudomonadota</taxon>
        <taxon>Gammaproteobacteria</taxon>
        <taxon>Pseudomonadales</taxon>
        <taxon>Pseudomonadaceae</taxon>
        <taxon>Pseudomonas</taxon>
    </lineage>
</organism>
<dbReference type="GO" id="GO:0016787">
    <property type="term" value="F:hydrolase activity"/>
    <property type="evidence" value="ECO:0007669"/>
    <property type="project" value="UniProtKB-KW"/>
</dbReference>
<accession>A0ABD4YD29</accession>
<proteinExistence type="predicted"/>
<reference evidence="1 2" key="1">
    <citation type="submission" date="2022-09" db="EMBL/GenBank/DDBJ databases">
        <title>Intensive care unit water sources are persistently colonized with multi-drug resistant bacteria and are the site of extensive horizontal gene transfer of antibiotic resistance genes.</title>
        <authorList>
            <person name="Diorio-Toth L."/>
        </authorList>
    </citation>
    <scope>NUCLEOTIDE SEQUENCE [LARGE SCALE GENOMIC DNA]</scope>
    <source>
        <strain evidence="1 2">GD03901</strain>
    </source>
</reference>
<gene>
    <name evidence="1" type="ORF">N5C70_11760</name>
</gene>
<dbReference type="InterPro" id="IPR032466">
    <property type="entry name" value="Metal_Hydrolase"/>
</dbReference>
<dbReference type="InterPro" id="IPR001130">
    <property type="entry name" value="TatD-like"/>
</dbReference>
<dbReference type="Pfam" id="PF01026">
    <property type="entry name" value="TatD_DNase"/>
    <property type="match status" value="1"/>
</dbReference>
<dbReference type="Proteomes" id="UP001160152">
    <property type="component" value="Unassembled WGS sequence"/>
</dbReference>
<comment type="caution">
    <text evidence="1">The sequence shown here is derived from an EMBL/GenBank/DDBJ whole genome shotgun (WGS) entry which is preliminary data.</text>
</comment>
<dbReference type="AlphaFoldDB" id="A0ABD4YD29"/>
<protein>
    <submittedName>
        <fullName evidence="1">TatD family hydrolase</fullName>
    </submittedName>
</protein>
<evidence type="ECO:0000313" key="2">
    <source>
        <dbReference type="Proteomes" id="UP001160152"/>
    </source>
</evidence>
<keyword evidence="1" id="KW-0378">Hydrolase</keyword>
<dbReference type="Gene3D" id="3.20.20.140">
    <property type="entry name" value="Metal-dependent hydrolases"/>
    <property type="match status" value="1"/>
</dbReference>